<dbReference type="Pfam" id="PF00248">
    <property type="entry name" value="Aldo_ket_red"/>
    <property type="match status" value="1"/>
</dbReference>
<organism evidence="13 14">
    <name type="scientific">Chelydra serpentina</name>
    <name type="common">Snapping turtle</name>
    <name type="synonym">Testudo serpentina</name>
    <dbReference type="NCBI Taxonomy" id="8475"/>
    <lineage>
        <taxon>Eukaryota</taxon>
        <taxon>Metazoa</taxon>
        <taxon>Chordata</taxon>
        <taxon>Craniata</taxon>
        <taxon>Vertebrata</taxon>
        <taxon>Euteleostomi</taxon>
        <taxon>Archelosauria</taxon>
        <taxon>Testudinata</taxon>
        <taxon>Testudines</taxon>
        <taxon>Cryptodira</taxon>
        <taxon>Durocryptodira</taxon>
        <taxon>Americhelydia</taxon>
        <taxon>Chelydroidea</taxon>
        <taxon>Chelydridae</taxon>
        <taxon>Chelydra</taxon>
    </lineage>
</organism>
<dbReference type="InterPro" id="IPR018170">
    <property type="entry name" value="Aldo/ket_reductase_CS"/>
</dbReference>
<comment type="catalytic activity">
    <reaction evidence="6">
        <text>S-nitroso-CoA + NADPH + H(+) = sulfinamide-CoA + NADP(+)</text>
        <dbReference type="Rhea" id="RHEA:78375"/>
        <dbReference type="ChEBI" id="CHEBI:15378"/>
        <dbReference type="ChEBI" id="CHEBI:57783"/>
        <dbReference type="ChEBI" id="CHEBI:58349"/>
        <dbReference type="ChEBI" id="CHEBI:145546"/>
        <dbReference type="ChEBI" id="CHEBI:145548"/>
    </reaction>
    <physiologicalReaction direction="left-to-right" evidence="6">
        <dbReference type="Rhea" id="RHEA:78376"/>
    </physiologicalReaction>
</comment>
<dbReference type="AlphaFoldDB" id="A0A8T1TFC1"/>
<feature type="non-terminal residue" evidence="13">
    <location>
        <position position="286"/>
    </location>
</feature>
<keyword evidence="14" id="KW-1185">Reference proteome</keyword>
<reference evidence="13 14" key="1">
    <citation type="journal article" date="2020" name="G3 (Bethesda)">
        <title>Draft Genome of the Common Snapping Turtle, Chelydra serpentina, a Model for Phenotypic Plasticity in Reptiles.</title>
        <authorList>
            <person name="Das D."/>
            <person name="Singh S.K."/>
            <person name="Bierstedt J."/>
            <person name="Erickson A."/>
            <person name="Galli G.L.J."/>
            <person name="Crossley D.A. 2nd"/>
            <person name="Rhen T."/>
        </authorList>
    </citation>
    <scope>NUCLEOTIDE SEQUENCE [LARGE SCALE GENOMIC DNA]</scope>
    <source>
        <strain evidence="13">KW</strain>
    </source>
</reference>
<evidence type="ECO:0000256" key="6">
    <source>
        <dbReference type="ARBA" id="ARBA00047706"/>
    </source>
</evidence>
<dbReference type="InterPro" id="IPR023210">
    <property type="entry name" value="NADP_OxRdtase_dom"/>
</dbReference>
<evidence type="ECO:0000313" key="13">
    <source>
        <dbReference type="EMBL" id="KAG6939620.1"/>
    </source>
</evidence>
<dbReference type="PRINTS" id="PR00069">
    <property type="entry name" value="ALDKETRDTASE"/>
</dbReference>
<feature type="domain" description="NADP-dependent oxidoreductase" evidence="12">
    <location>
        <begin position="11"/>
        <end position="273"/>
    </location>
</feature>
<evidence type="ECO:0000256" key="1">
    <source>
        <dbReference type="ARBA" id="ARBA00007905"/>
    </source>
</evidence>
<proteinExistence type="inferred from homology"/>
<dbReference type="InterPro" id="IPR036812">
    <property type="entry name" value="NAD(P)_OxRdtase_dom_sf"/>
</dbReference>
<feature type="binding site" evidence="10">
    <location>
        <position position="94"/>
    </location>
    <ligand>
        <name>substrate</name>
    </ligand>
</feature>
<comment type="similarity">
    <text evidence="1">Belongs to the aldo/keto reductase family.</text>
</comment>
<evidence type="ECO:0000259" key="12">
    <source>
        <dbReference type="Pfam" id="PF00248"/>
    </source>
</evidence>
<name>A0A8T1TFC1_CHESE</name>
<dbReference type="InterPro" id="IPR020471">
    <property type="entry name" value="AKR"/>
</dbReference>
<evidence type="ECO:0000256" key="11">
    <source>
        <dbReference type="PIRSR" id="PIRSR000097-3"/>
    </source>
</evidence>
<feature type="active site" description="Proton donor" evidence="9">
    <location>
        <position position="32"/>
    </location>
</feature>
<accession>A0A8T1TFC1</accession>
<feature type="site" description="Lowers pKa of active site Tyr" evidence="11">
    <location>
        <position position="61"/>
    </location>
</feature>
<evidence type="ECO:0000256" key="7">
    <source>
        <dbReference type="ARBA" id="ARBA00048207"/>
    </source>
</evidence>
<keyword evidence="2" id="KW-0521">NADP</keyword>
<evidence type="ECO:0000256" key="4">
    <source>
        <dbReference type="ARBA" id="ARBA00024074"/>
    </source>
</evidence>
<dbReference type="EMBL" id="JAHGAV010000010">
    <property type="protein sequence ID" value="KAG6939620.1"/>
    <property type="molecule type" value="Genomic_DNA"/>
</dbReference>
<evidence type="ECO:0000256" key="3">
    <source>
        <dbReference type="ARBA" id="ARBA00023002"/>
    </source>
</evidence>
<keyword evidence="3" id="KW-0560">Oxidoreductase</keyword>
<evidence type="ECO:0000313" key="14">
    <source>
        <dbReference type="Proteomes" id="UP000765507"/>
    </source>
</evidence>
<dbReference type="PANTHER" id="PTHR11732">
    <property type="entry name" value="ALDO/KETO REDUCTASE"/>
    <property type="match status" value="1"/>
</dbReference>
<evidence type="ECO:0000256" key="8">
    <source>
        <dbReference type="ARBA" id="ARBA00048262"/>
    </source>
</evidence>
<dbReference type="SUPFAM" id="SSF51430">
    <property type="entry name" value="NAD(P)-linked oxidoreductase"/>
    <property type="match status" value="1"/>
</dbReference>
<dbReference type="PIRSF" id="PIRSF000097">
    <property type="entry name" value="AKR"/>
    <property type="match status" value="1"/>
</dbReference>
<evidence type="ECO:0000256" key="9">
    <source>
        <dbReference type="PIRSR" id="PIRSR000097-1"/>
    </source>
</evidence>
<sequence>LFSFQSPIGKVREAVKFAIDVGYRQFDCAYVYQNENEIGNAIQEKIEQGVVTREKLFVVSKLWCTFHEKSLVKGACQNTLAALKLDYLDLYLMHWPMGFKAGEELFPVDENGMIIPSDTDFLDTWEAMEELVDAGLVKSIGISNFNCEQIKRLLNKPDLKYKAVNNQIESHPYLPQDELVKYCQSQGIAVTAYCPLGAPNWPWPKSEDLFLLDDPKIKEIAAKYSKTSAQVLIRFHIQRNVSVIPKSVTPHRIEENFKVFDFELTKEEMETILSFKRRYRICPISM</sequence>
<comment type="caution">
    <text evidence="13">The sequence shown here is derived from an EMBL/GenBank/DDBJ whole genome shotgun (WGS) entry which is preliminary data.</text>
</comment>
<comment type="catalytic activity">
    <reaction evidence="7">
        <text>S-nitrosoglutathione + NADPH + H(+) = S-(hydroxysulfenamide)glutathione + NADP(+)</text>
        <dbReference type="Rhea" id="RHEA:63500"/>
        <dbReference type="ChEBI" id="CHEBI:15378"/>
        <dbReference type="ChEBI" id="CHEBI:57783"/>
        <dbReference type="ChEBI" id="CHEBI:58349"/>
        <dbReference type="ChEBI" id="CHEBI:145544"/>
        <dbReference type="ChEBI" id="CHEBI:229723"/>
    </reaction>
</comment>
<protein>
    <recommendedName>
        <fullName evidence="4">alcohol dehydrogenase (NADP(+))</fullName>
        <ecNumber evidence="4">1.1.1.2</ecNumber>
    </recommendedName>
    <alternativeName>
        <fullName evidence="5">S-nitroso-CoA reductase</fullName>
    </alternativeName>
</protein>
<dbReference type="EC" id="1.1.1.2" evidence="4"/>
<dbReference type="GO" id="GO:0008106">
    <property type="term" value="F:alcohol dehydrogenase (NADP+) activity"/>
    <property type="evidence" value="ECO:0007669"/>
    <property type="project" value="UniProtKB-EC"/>
</dbReference>
<dbReference type="OrthoDB" id="416253at2759"/>
<dbReference type="Proteomes" id="UP000765507">
    <property type="component" value="Unassembled WGS sequence"/>
</dbReference>
<comment type="catalytic activity">
    <reaction evidence="8">
        <text>a primary alcohol + NADP(+) = an aldehyde + NADPH + H(+)</text>
        <dbReference type="Rhea" id="RHEA:15937"/>
        <dbReference type="ChEBI" id="CHEBI:15378"/>
        <dbReference type="ChEBI" id="CHEBI:15734"/>
        <dbReference type="ChEBI" id="CHEBI:17478"/>
        <dbReference type="ChEBI" id="CHEBI:57783"/>
        <dbReference type="ChEBI" id="CHEBI:58349"/>
        <dbReference type="EC" id="1.1.1.2"/>
    </reaction>
</comment>
<dbReference type="FunFam" id="3.20.20.100:FF:000006">
    <property type="entry name" value="Aldo-keto reductase family 1 member A1"/>
    <property type="match status" value="1"/>
</dbReference>
<dbReference type="PROSITE" id="PS00062">
    <property type="entry name" value="ALDOKETO_REDUCTASE_2"/>
    <property type="match status" value="1"/>
</dbReference>
<evidence type="ECO:0000256" key="10">
    <source>
        <dbReference type="PIRSR" id="PIRSR000097-2"/>
    </source>
</evidence>
<gene>
    <name evidence="13" type="ORF">G0U57_000774</name>
</gene>
<evidence type="ECO:0000256" key="2">
    <source>
        <dbReference type="ARBA" id="ARBA00022857"/>
    </source>
</evidence>
<dbReference type="PROSITE" id="PS00063">
    <property type="entry name" value="ALDOKETO_REDUCTASE_3"/>
    <property type="match status" value="1"/>
</dbReference>
<dbReference type="Gene3D" id="3.20.20.100">
    <property type="entry name" value="NADP-dependent oxidoreductase domain"/>
    <property type="match status" value="1"/>
</dbReference>
<evidence type="ECO:0000256" key="5">
    <source>
        <dbReference type="ARBA" id="ARBA00044808"/>
    </source>
</evidence>